<name>A0AAP0L6V1_9MAGN</name>
<protein>
    <submittedName>
        <fullName evidence="1">Uncharacterized protein</fullName>
    </submittedName>
</protein>
<reference evidence="1 2" key="1">
    <citation type="submission" date="2024-01" db="EMBL/GenBank/DDBJ databases">
        <title>Genome assemblies of Stephania.</title>
        <authorList>
            <person name="Yang L."/>
        </authorList>
    </citation>
    <scope>NUCLEOTIDE SEQUENCE [LARGE SCALE GENOMIC DNA]</scope>
    <source>
        <strain evidence="1">YNDBR</strain>
        <tissue evidence="1">Leaf</tissue>
    </source>
</reference>
<dbReference type="EMBL" id="JBBNAF010000002">
    <property type="protein sequence ID" value="KAK9163789.1"/>
    <property type="molecule type" value="Genomic_DNA"/>
</dbReference>
<dbReference type="AlphaFoldDB" id="A0AAP0L6V1"/>
<comment type="caution">
    <text evidence="1">The sequence shown here is derived from an EMBL/GenBank/DDBJ whole genome shotgun (WGS) entry which is preliminary data.</text>
</comment>
<evidence type="ECO:0000313" key="1">
    <source>
        <dbReference type="EMBL" id="KAK9163789.1"/>
    </source>
</evidence>
<sequence>MKFSSFYGNVVQMFVPTSEMNQAFLLVISSFSHHFKYTKSVHSSSFYHKQYSE</sequence>
<keyword evidence="2" id="KW-1185">Reference proteome</keyword>
<accession>A0AAP0L6V1</accession>
<evidence type="ECO:0000313" key="2">
    <source>
        <dbReference type="Proteomes" id="UP001420932"/>
    </source>
</evidence>
<proteinExistence type="predicted"/>
<gene>
    <name evidence="1" type="ORF">Syun_004691</name>
</gene>
<dbReference type="Proteomes" id="UP001420932">
    <property type="component" value="Unassembled WGS sequence"/>
</dbReference>
<organism evidence="1 2">
    <name type="scientific">Stephania yunnanensis</name>
    <dbReference type="NCBI Taxonomy" id="152371"/>
    <lineage>
        <taxon>Eukaryota</taxon>
        <taxon>Viridiplantae</taxon>
        <taxon>Streptophyta</taxon>
        <taxon>Embryophyta</taxon>
        <taxon>Tracheophyta</taxon>
        <taxon>Spermatophyta</taxon>
        <taxon>Magnoliopsida</taxon>
        <taxon>Ranunculales</taxon>
        <taxon>Menispermaceae</taxon>
        <taxon>Menispermoideae</taxon>
        <taxon>Cissampelideae</taxon>
        <taxon>Stephania</taxon>
    </lineage>
</organism>